<dbReference type="RefSeq" id="WP_068708327.1">
    <property type="nucleotide sequence ID" value="NZ_BAAAXQ010000028.1"/>
</dbReference>
<evidence type="ECO:0000256" key="1">
    <source>
        <dbReference type="ARBA" id="ARBA00010751"/>
    </source>
</evidence>
<comment type="similarity">
    <text evidence="1">Belongs to the UPF0145 family.</text>
</comment>
<dbReference type="InterPro" id="IPR035439">
    <property type="entry name" value="UPF0145_dom_sf"/>
</dbReference>
<accession>A0ABN3Y2I9</accession>
<name>A0ABN3Y2I9_9ENTE</name>
<protein>
    <recommendedName>
        <fullName evidence="4">Heavy metal-binding domain-containing protein</fullName>
    </recommendedName>
</protein>
<dbReference type="InterPro" id="IPR002765">
    <property type="entry name" value="UPF0145_YbjQ-like"/>
</dbReference>
<sequence length="103" mass="11710">MEQQERIEQILLSTGNVNKPYIIRDLIFVTERVFIDIFDPNFDPNKALADVAYQLKSKAFSYGATAVINCHFEHERINGEEGPFFEIFAYGTAVQFTQTTIGG</sequence>
<proteinExistence type="inferred from homology"/>
<evidence type="ECO:0008006" key="4">
    <source>
        <dbReference type="Google" id="ProtNLM"/>
    </source>
</evidence>
<dbReference type="Proteomes" id="UP001501577">
    <property type="component" value="Unassembled WGS sequence"/>
</dbReference>
<reference evidence="2 3" key="1">
    <citation type="journal article" date="2019" name="Int. J. Syst. Evol. Microbiol.">
        <title>The Global Catalogue of Microorganisms (GCM) 10K type strain sequencing project: providing services to taxonomists for standard genome sequencing and annotation.</title>
        <authorList>
            <consortium name="The Broad Institute Genomics Platform"/>
            <consortium name="The Broad Institute Genome Sequencing Center for Infectious Disease"/>
            <person name="Wu L."/>
            <person name="Ma J."/>
        </authorList>
    </citation>
    <scope>NUCLEOTIDE SEQUENCE [LARGE SCALE GENOMIC DNA]</scope>
    <source>
        <strain evidence="2 3">JCM 8736</strain>
    </source>
</reference>
<dbReference type="Pfam" id="PF01906">
    <property type="entry name" value="YbjQ_1"/>
    <property type="match status" value="1"/>
</dbReference>
<keyword evidence="3" id="KW-1185">Reference proteome</keyword>
<organism evidence="2 3">
    <name type="scientific">Tetragenococcus solitarius</name>
    <dbReference type="NCBI Taxonomy" id="71453"/>
    <lineage>
        <taxon>Bacteria</taxon>
        <taxon>Bacillati</taxon>
        <taxon>Bacillota</taxon>
        <taxon>Bacilli</taxon>
        <taxon>Lactobacillales</taxon>
        <taxon>Enterococcaceae</taxon>
        <taxon>Tetragenococcus</taxon>
    </lineage>
</organism>
<evidence type="ECO:0000313" key="3">
    <source>
        <dbReference type="Proteomes" id="UP001501577"/>
    </source>
</evidence>
<dbReference type="Gene3D" id="3.30.110.70">
    <property type="entry name" value="Hypothetical protein apc22750. Chain B"/>
    <property type="match status" value="1"/>
</dbReference>
<comment type="caution">
    <text evidence="2">The sequence shown here is derived from an EMBL/GenBank/DDBJ whole genome shotgun (WGS) entry which is preliminary data.</text>
</comment>
<gene>
    <name evidence="2" type="ORF">GCM10019998_09680</name>
</gene>
<evidence type="ECO:0000313" key="2">
    <source>
        <dbReference type="EMBL" id="GAA3015545.1"/>
    </source>
</evidence>
<dbReference type="EMBL" id="BAAAXQ010000028">
    <property type="protein sequence ID" value="GAA3015545.1"/>
    <property type="molecule type" value="Genomic_DNA"/>
</dbReference>
<dbReference type="SUPFAM" id="SSF117782">
    <property type="entry name" value="YbjQ-like"/>
    <property type="match status" value="1"/>
</dbReference>